<evidence type="ECO:0000313" key="2">
    <source>
        <dbReference type="Proteomes" id="UP000032233"/>
    </source>
</evidence>
<accession>A0A0D2JJ58</accession>
<evidence type="ECO:0000313" key="1">
    <source>
        <dbReference type="EMBL" id="KIX15716.1"/>
    </source>
</evidence>
<name>A0A0D2JJ58_9BACT</name>
<reference evidence="1 2" key="1">
    <citation type="submission" date="2013-11" db="EMBL/GenBank/DDBJ databases">
        <title>Metagenomic analysis of a methanogenic consortium involved in long chain n-alkane degradation.</title>
        <authorList>
            <person name="Davidova I.A."/>
            <person name="Callaghan A.V."/>
            <person name="Wawrik B."/>
            <person name="Pruitt S."/>
            <person name="Marks C."/>
            <person name="Duncan K.E."/>
            <person name="Suflita J.M."/>
        </authorList>
    </citation>
    <scope>NUCLEOTIDE SEQUENCE [LARGE SCALE GENOMIC DNA]</scope>
    <source>
        <strain evidence="1 2">SPR</strain>
    </source>
</reference>
<dbReference type="Proteomes" id="UP000032233">
    <property type="component" value="Unassembled WGS sequence"/>
</dbReference>
<evidence type="ECO:0008006" key="3">
    <source>
        <dbReference type="Google" id="ProtNLM"/>
    </source>
</evidence>
<dbReference type="InParanoid" id="A0A0D2JJ58"/>
<proteinExistence type="predicted"/>
<protein>
    <recommendedName>
        <fullName evidence="3">Alpha/beta hydrolase</fullName>
    </recommendedName>
</protein>
<gene>
    <name evidence="1" type="ORF">X474_02645</name>
</gene>
<organism evidence="1 2">
    <name type="scientific">Dethiosulfatarculus sandiegensis</name>
    <dbReference type="NCBI Taxonomy" id="1429043"/>
    <lineage>
        <taxon>Bacteria</taxon>
        <taxon>Pseudomonadati</taxon>
        <taxon>Thermodesulfobacteriota</taxon>
        <taxon>Desulfarculia</taxon>
        <taxon>Desulfarculales</taxon>
        <taxon>Desulfarculaceae</taxon>
        <taxon>Dethiosulfatarculus</taxon>
    </lineage>
</organism>
<comment type="caution">
    <text evidence="1">The sequence shown here is derived from an EMBL/GenBank/DDBJ whole genome shotgun (WGS) entry which is preliminary data.</text>
</comment>
<sequence>MGYSSGGVASLLSGERAIINNLSPKGLSFVSHVNIYTTTIIIFKDSQPNQAPMLFLVGEKDDICLKSRNFSKKAWQNKVGVSHELTPWPNPD</sequence>
<keyword evidence="2" id="KW-1185">Reference proteome</keyword>
<dbReference type="AlphaFoldDB" id="A0A0D2JJ58"/>
<dbReference type="EMBL" id="AZAC01000002">
    <property type="protein sequence ID" value="KIX15716.1"/>
    <property type="molecule type" value="Genomic_DNA"/>
</dbReference>